<sequence>MNLFLPIFPNTETIVMFSRSSLDRSTPTPSPLITPLSQNDVCSQNDSKVPVTPRYIYLCHERSFDQNVPSTPFNNIGLPNRAPTLSRETDVSNVATDVLMNSNTLIDCSKTLINDNADQLVPSTPESCTQKEDAEKQDMSPVLSQDVMPVVPFQDMHKSSLNKLNKSELFLNKCKNSCRRAAIVKTIPKLNDFNSSFSSTLVSTSLEQSHSDISHSGVTFSQQSSCFQLGLSIQHGPFPHLGLSHHPGPASHHDLSSELAAPFQHSPSSTLPEILSQLQSTVINRSELTNTRRCSFAFQVLQSFINEEEVIEQLFSGDDIFL</sequence>
<dbReference type="OrthoDB" id="10302025at2759"/>
<dbReference type="VEuPathDB" id="VectorBase:BGLAX_032028"/>
<feature type="region of interest" description="Disordered" evidence="1">
    <location>
        <begin position="26"/>
        <end position="45"/>
    </location>
</feature>
<dbReference type="KEGG" id="bgt:106080035"/>
<feature type="compositionally biased region" description="Basic and acidic residues" evidence="1">
    <location>
        <begin position="129"/>
        <end position="138"/>
    </location>
</feature>
<evidence type="ECO:0000256" key="1">
    <source>
        <dbReference type="SAM" id="MobiDB-lite"/>
    </source>
</evidence>
<feature type="region of interest" description="Disordered" evidence="1">
    <location>
        <begin position="119"/>
        <end position="140"/>
    </location>
</feature>
<dbReference type="AlphaFoldDB" id="A0A2C9M3Q6"/>
<gene>
    <name evidence="2" type="primary">106080035</name>
</gene>
<protein>
    <submittedName>
        <fullName evidence="2">Uncharacterized protein</fullName>
    </submittedName>
</protein>
<accession>A0A2C9M3Q6</accession>
<dbReference type="Proteomes" id="UP000076420">
    <property type="component" value="Unassembled WGS sequence"/>
</dbReference>
<feature type="compositionally biased region" description="Low complexity" evidence="1">
    <location>
        <begin position="26"/>
        <end position="37"/>
    </location>
</feature>
<proteinExistence type="predicted"/>
<dbReference type="RefSeq" id="XP_013096773.2">
    <property type="nucleotide sequence ID" value="XM_013241319.2"/>
</dbReference>
<feature type="compositionally biased region" description="Polar residues" evidence="1">
    <location>
        <begin position="119"/>
        <end position="128"/>
    </location>
</feature>
<evidence type="ECO:0000313" key="3">
    <source>
        <dbReference type="Proteomes" id="UP000076420"/>
    </source>
</evidence>
<dbReference type="VEuPathDB" id="VectorBase:BGLB038218"/>
<reference evidence="2" key="1">
    <citation type="submission" date="2020-05" db="UniProtKB">
        <authorList>
            <consortium name="EnsemblMetazoa"/>
        </authorList>
    </citation>
    <scope>IDENTIFICATION</scope>
    <source>
        <strain evidence="2">BB02</strain>
    </source>
</reference>
<dbReference type="EnsemblMetazoa" id="BGLB038218-RA">
    <property type="protein sequence ID" value="BGLB038218-PA"/>
    <property type="gene ID" value="BGLB038218"/>
</dbReference>
<organism evidence="2 3">
    <name type="scientific">Biomphalaria glabrata</name>
    <name type="common">Bloodfluke planorb</name>
    <name type="synonym">Freshwater snail</name>
    <dbReference type="NCBI Taxonomy" id="6526"/>
    <lineage>
        <taxon>Eukaryota</taxon>
        <taxon>Metazoa</taxon>
        <taxon>Spiralia</taxon>
        <taxon>Lophotrochozoa</taxon>
        <taxon>Mollusca</taxon>
        <taxon>Gastropoda</taxon>
        <taxon>Heterobranchia</taxon>
        <taxon>Euthyneura</taxon>
        <taxon>Panpulmonata</taxon>
        <taxon>Hygrophila</taxon>
        <taxon>Lymnaeoidea</taxon>
        <taxon>Planorbidae</taxon>
        <taxon>Biomphalaria</taxon>
    </lineage>
</organism>
<evidence type="ECO:0000313" key="2">
    <source>
        <dbReference type="EnsemblMetazoa" id="BGLB038218-PA"/>
    </source>
</evidence>
<name>A0A2C9M3Q6_BIOGL</name>